<keyword evidence="4" id="KW-1185">Reference proteome</keyword>
<dbReference type="EMBL" id="JAUTXY010000007">
    <property type="protein sequence ID" value="MEE2059028.1"/>
    <property type="molecule type" value="Genomic_DNA"/>
</dbReference>
<dbReference type="InterPro" id="IPR011335">
    <property type="entry name" value="Restrct_endonuc-II-like"/>
</dbReference>
<name>A0ABU7LBV7_9NOCA</name>
<keyword evidence="3" id="KW-0378">Hydrolase</keyword>
<dbReference type="PANTHER" id="PTHR35400">
    <property type="entry name" value="SLR1083 PROTEIN"/>
    <property type="match status" value="1"/>
</dbReference>
<evidence type="ECO:0000313" key="4">
    <source>
        <dbReference type="Proteomes" id="UP001336020"/>
    </source>
</evidence>
<evidence type="ECO:0000256" key="1">
    <source>
        <dbReference type="SAM" id="MobiDB-lite"/>
    </source>
</evidence>
<feature type="compositionally biased region" description="Low complexity" evidence="1">
    <location>
        <begin position="213"/>
        <end position="224"/>
    </location>
</feature>
<dbReference type="InterPro" id="IPR012296">
    <property type="entry name" value="Nuclease_put_TT1808"/>
</dbReference>
<proteinExistence type="predicted"/>
<feature type="domain" description="Putative restriction endonuclease" evidence="2">
    <location>
        <begin position="14"/>
        <end position="158"/>
    </location>
</feature>
<keyword evidence="3" id="KW-0255">Endonuclease</keyword>
<comment type="caution">
    <text evidence="3">The sequence shown here is derived from an EMBL/GenBank/DDBJ whole genome shotgun (WGS) entry which is preliminary data.</text>
</comment>
<dbReference type="RefSeq" id="WP_330134277.1">
    <property type="nucleotide sequence ID" value="NZ_JAUTXY010000007.1"/>
</dbReference>
<dbReference type="GO" id="GO:0004519">
    <property type="term" value="F:endonuclease activity"/>
    <property type="evidence" value="ECO:0007669"/>
    <property type="project" value="UniProtKB-KW"/>
</dbReference>
<dbReference type="CDD" id="cd06260">
    <property type="entry name" value="DUF820-like"/>
    <property type="match status" value="1"/>
</dbReference>
<keyword evidence="3" id="KW-0540">Nuclease</keyword>
<dbReference type="Pfam" id="PF05685">
    <property type="entry name" value="Uma2"/>
    <property type="match status" value="1"/>
</dbReference>
<accession>A0ABU7LBV7</accession>
<organism evidence="3 4">
    <name type="scientific">Rhodococcus artemisiae</name>
    <dbReference type="NCBI Taxonomy" id="714159"/>
    <lineage>
        <taxon>Bacteria</taxon>
        <taxon>Bacillati</taxon>
        <taxon>Actinomycetota</taxon>
        <taxon>Actinomycetes</taxon>
        <taxon>Mycobacteriales</taxon>
        <taxon>Nocardiaceae</taxon>
        <taxon>Rhodococcus</taxon>
    </lineage>
</organism>
<evidence type="ECO:0000313" key="3">
    <source>
        <dbReference type="EMBL" id="MEE2059028.1"/>
    </source>
</evidence>
<dbReference type="Gene3D" id="3.90.1570.10">
    <property type="entry name" value="tt1808, chain A"/>
    <property type="match status" value="1"/>
</dbReference>
<evidence type="ECO:0000259" key="2">
    <source>
        <dbReference type="Pfam" id="PF05685"/>
    </source>
</evidence>
<dbReference type="PANTHER" id="PTHR35400:SF3">
    <property type="entry name" value="SLL1072 PROTEIN"/>
    <property type="match status" value="1"/>
</dbReference>
<reference evidence="3 4" key="1">
    <citation type="submission" date="2023-07" db="EMBL/GenBank/DDBJ databases">
        <authorList>
            <person name="Girao M."/>
            <person name="Carvalho M.F."/>
        </authorList>
    </citation>
    <scope>NUCLEOTIDE SEQUENCE [LARGE SCALE GENOMIC DNA]</scope>
    <source>
        <strain evidence="3 4">YIM65754</strain>
    </source>
</reference>
<sequence>MSVPSFPDHLLGLDEWVRLPEYDRFHVELCEGVLVASPRPGSAHDHAALALALQLDDQLPGNLCVLGGVEVLVMSEPLTVRVPDAIVVDRALVDADPDRAPSSEVRLVLEVTVDGTARTDRVTKFSEYAEAGIPQYWIVDLTGPPVIAVFTLDSGWYRYDGEHSGAPTLTAAGNEVTVDLRGLAEQDASAPEDQGAAAPAGHSVKGPPDNGRAVAADTATAPEAPEGPDPR</sequence>
<protein>
    <submittedName>
        <fullName evidence="3">Uma2 family endonuclease</fullName>
    </submittedName>
</protein>
<dbReference type="SUPFAM" id="SSF52980">
    <property type="entry name" value="Restriction endonuclease-like"/>
    <property type="match status" value="1"/>
</dbReference>
<dbReference type="InterPro" id="IPR008538">
    <property type="entry name" value="Uma2"/>
</dbReference>
<gene>
    <name evidence="3" type="ORF">Q7514_16015</name>
</gene>
<feature type="region of interest" description="Disordered" evidence="1">
    <location>
        <begin position="184"/>
        <end position="231"/>
    </location>
</feature>
<dbReference type="Proteomes" id="UP001336020">
    <property type="component" value="Unassembled WGS sequence"/>
</dbReference>